<dbReference type="Proteomes" id="UP001144204">
    <property type="component" value="Unassembled WGS sequence"/>
</dbReference>
<proteinExistence type="predicted"/>
<dbReference type="InterPro" id="IPR036237">
    <property type="entry name" value="Xyl_isomerase-like_sf"/>
</dbReference>
<dbReference type="EMBL" id="BRPL01000002">
    <property type="protein sequence ID" value="GLB46193.1"/>
    <property type="molecule type" value="Genomic_DNA"/>
</dbReference>
<evidence type="ECO:0000313" key="2">
    <source>
        <dbReference type="Proteomes" id="UP001144204"/>
    </source>
</evidence>
<dbReference type="AlphaFoldDB" id="A0A9W6ESC2"/>
<organism evidence="1 2">
    <name type="scientific">Philodulcilactobacillus myokoensis</name>
    <dbReference type="NCBI Taxonomy" id="2929573"/>
    <lineage>
        <taxon>Bacteria</taxon>
        <taxon>Bacillati</taxon>
        <taxon>Bacillota</taxon>
        <taxon>Bacilli</taxon>
        <taxon>Lactobacillales</taxon>
        <taxon>Lactobacillaceae</taxon>
        <taxon>Philodulcilactobacillus</taxon>
    </lineage>
</organism>
<dbReference type="Gene3D" id="3.20.20.150">
    <property type="entry name" value="Divalent-metal-dependent TIM barrel enzymes"/>
    <property type="match status" value="1"/>
</dbReference>
<sequence length="249" mass="28783">MALFINTWCFENDIKNHGVKQSDLLSRVKAIGADGIEVRREYLPQDSHQELKAINDERKKTGLLINYSIPDELFEKDGAINPKLQLYFSEAKAMDAQKTKFNLGNFKKYTGNLVDDFNKLPLNQIKLNIENDQTKISGRVKNIKYFLCHSTKDQLPIGDVFDFGNWVFTHQDANYAANELRKFVNYIHVKNVISNDHKLTTSDNLNSGVLHWKKLLSKFHPNIDIALEFPMKNDQDIKTQLNLVRNEVK</sequence>
<name>A0A9W6ESC2_9LACO</name>
<evidence type="ECO:0000313" key="1">
    <source>
        <dbReference type="EMBL" id="GLB46193.1"/>
    </source>
</evidence>
<reference evidence="1" key="1">
    <citation type="submission" date="2022-07" db="EMBL/GenBank/DDBJ databases">
        <authorList>
            <person name="Kouya T."/>
            <person name="Ishiyama Y."/>
        </authorList>
    </citation>
    <scope>NUCLEOTIDE SEQUENCE</scope>
    <source>
        <strain evidence="1">WR16-4</strain>
    </source>
</reference>
<evidence type="ECO:0008006" key="3">
    <source>
        <dbReference type="Google" id="ProtNLM"/>
    </source>
</evidence>
<comment type="caution">
    <text evidence="1">The sequence shown here is derived from an EMBL/GenBank/DDBJ whole genome shotgun (WGS) entry which is preliminary data.</text>
</comment>
<dbReference type="SUPFAM" id="SSF51658">
    <property type="entry name" value="Xylose isomerase-like"/>
    <property type="match status" value="1"/>
</dbReference>
<accession>A0A9W6ESC2</accession>
<reference evidence="1" key="2">
    <citation type="journal article" date="2023" name="PLoS ONE">
        <title>Philodulcilactobacillus myokoensis gen. nov., sp. nov., a fructophilic, acidophilic, and agar-phobic lactic acid bacterium isolated from fermented vegetable extracts.</title>
        <authorList>
            <person name="Kouya T."/>
            <person name="Ishiyama Y."/>
            <person name="Ohashi S."/>
            <person name="Kumakubo R."/>
            <person name="Yamazaki T."/>
            <person name="Otaki T."/>
        </authorList>
    </citation>
    <scope>NUCLEOTIDE SEQUENCE</scope>
    <source>
        <strain evidence="1">WR16-4</strain>
    </source>
</reference>
<keyword evidence="2" id="KW-1185">Reference proteome</keyword>
<gene>
    <name evidence="1" type="ORF">WR164_01720</name>
</gene>
<protein>
    <recommendedName>
        <fullName evidence="3">Sugar phosphate isomerase/epimerase</fullName>
    </recommendedName>
</protein>